<dbReference type="Proteomes" id="UP000887159">
    <property type="component" value="Unassembled WGS sequence"/>
</dbReference>
<protein>
    <submittedName>
        <fullName evidence="1">Transposon Ty3-I Gag-Pol polyprotein</fullName>
    </submittedName>
</protein>
<dbReference type="InterPro" id="IPR012337">
    <property type="entry name" value="RNaseH-like_sf"/>
</dbReference>
<name>A0A8X6RCL7_TRICX</name>
<dbReference type="EMBL" id="BMAU01021076">
    <property type="protein sequence ID" value="GFX89679.1"/>
    <property type="molecule type" value="Genomic_DNA"/>
</dbReference>
<evidence type="ECO:0000313" key="2">
    <source>
        <dbReference type="Proteomes" id="UP000887159"/>
    </source>
</evidence>
<dbReference type="PANTHER" id="PTHR37984">
    <property type="entry name" value="PROTEIN CBG26694"/>
    <property type="match status" value="1"/>
</dbReference>
<evidence type="ECO:0000313" key="1">
    <source>
        <dbReference type="EMBL" id="GFX89679.1"/>
    </source>
</evidence>
<accession>A0A8X6RCL7</accession>
<comment type="caution">
    <text evidence="1">The sequence shown here is derived from an EMBL/GenBank/DDBJ whole genome shotgun (WGS) entry which is preliminary data.</text>
</comment>
<keyword evidence="2" id="KW-1185">Reference proteome</keyword>
<dbReference type="PANTHER" id="PTHR37984:SF5">
    <property type="entry name" value="PROTEIN NYNRIN-LIKE"/>
    <property type="match status" value="1"/>
</dbReference>
<dbReference type="SUPFAM" id="SSF53098">
    <property type="entry name" value="Ribonuclease H-like"/>
    <property type="match status" value="1"/>
</dbReference>
<dbReference type="AlphaFoldDB" id="A0A8X6RCL7"/>
<dbReference type="Gene3D" id="3.30.70.270">
    <property type="match status" value="1"/>
</dbReference>
<organism evidence="1 2">
    <name type="scientific">Trichonephila clavipes</name>
    <name type="common">Golden silk orbweaver</name>
    <name type="synonym">Nephila clavipes</name>
    <dbReference type="NCBI Taxonomy" id="2585209"/>
    <lineage>
        <taxon>Eukaryota</taxon>
        <taxon>Metazoa</taxon>
        <taxon>Ecdysozoa</taxon>
        <taxon>Arthropoda</taxon>
        <taxon>Chelicerata</taxon>
        <taxon>Arachnida</taxon>
        <taxon>Araneae</taxon>
        <taxon>Araneomorphae</taxon>
        <taxon>Entelegynae</taxon>
        <taxon>Araneoidea</taxon>
        <taxon>Nephilidae</taxon>
        <taxon>Trichonephila</taxon>
    </lineage>
</organism>
<dbReference type="SUPFAM" id="SSF56672">
    <property type="entry name" value="DNA/RNA polymerases"/>
    <property type="match status" value="1"/>
</dbReference>
<dbReference type="GO" id="GO:0071897">
    <property type="term" value="P:DNA biosynthetic process"/>
    <property type="evidence" value="ECO:0007669"/>
    <property type="project" value="UniProtKB-ARBA"/>
</dbReference>
<dbReference type="Gene3D" id="3.10.10.10">
    <property type="entry name" value="HIV Type 1 Reverse Transcriptase, subunit A, domain 1"/>
    <property type="match status" value="1"/>
</dbReference>
<reference evidence="1" key="1">
    <citation type="submission" date="2020-08" db="EMBL/GenBank/DDBJ databases">
        <title>Multicomponent nature underlies the extraordinary mechanical properties of spider dragline silk.</title>
        <authorList>
            <person name="Kono N."/>
            <person name="Nakamura H."/>
            <person name="Mori M."/>
            <person name="Yoshida Y."/>
            <person name="Ohtoshi R."/>
            <person name="Malay A.D."/>
            <person name="Moran D.A.P."/>
            <person name="Tomita M."/>
            <person name="Numata K."/>
            <person name="Arakawa K."/>
        </authorList>
    </citation>
    <scope>NUCLEOTIDE SEQUENCE</scope>
</reference>
<dbReference type="InterPro" id="IPR043128">
    <property type="entry name" value="Rev_trsase/Diguanyl_cyclase"/>
</dbReference>
<dbReference type="InterPro" id="IPR043502">
    <property type="entry name" value="DNA/RNA_pol_sf"/>
</dbReference>
<gene>
    <name evidence="1" type="primary">X975_07628</name>
    <name evidence="1" type="ORF">TNCV_3711111</name>
</gene>
<dbReference type="InterPro" id="IPR050951">
    <property type="entry name" value="Retrovirus_Pol_polyprotein"/>
</dbReference>
<sequence length="243" mass="27607">MLEEGTIIPIQSTYASPVVLCRKNNESPLESPGAYSFTINYRILNAINKYPRYPLPLIEDLITNIPHTRTVCYLDLRSEYFQLAVNPQHVPKTVFVTKSGTFALMPFGPFGATPNFQKAIGSWLDTEPGKLSLSCEKLKYVGHVLSHEGIQTNDLKKKTIMETKPLKNARERPQSNPTERVNRTLSPNDFYYVEDNHETWDQFLKECAYAIRTAVLKITGKTPVELFLRRKLVMILDGAELVG</sequence>
<dbReference type="GO" id="GO:0003676">
    <property type="term" value="F:nucleic acid binding"/>
    <property type="evidence" value="ECO:0007669"/>
    <property type="project" value="InterPro"/>
</dbReference>
<dbReference type="Gene3D" id="3.30.420.10">
    <property type="entry name" value="Ribonuclease H-like superfamily/Ribonuclease H"/>
    <property type="match status" value="1"/>
</dbReference>
<dbReference type="GO" id="GO:0042575">
    <property type="term" value="C:DNA polymerase complex"/>
    <property type="evidence" value="ECO:0007669"/>
    <property type="project" value="UniProtKB-ARBA"/>
</dbReference>
<proteinExistence type="predicted"/>
<dbReference type="InterPro" id="IPR036397">
    <property type="entry name" value="RNaseH_sf"/>
</dbReference>